<comment type="caution">
    <text evidence="4">The sequence shown here is derived from an EMBL/GenBank/DDBJ whole genome shotgun (WGS) entry which is preliminary data.</text>
</comment>
<evidence type="ECO:0000256" key="1">
    <source>
        <dbReference type="ARBA" id="ARBA00023015"/>
    </source>
</evidence>
<reference evidence="4" key="1">
    <citation type="journal article" name="BMC Genomics">
        <title>Long-read sequencing and de novo genome assembly of marine medaka (Oryzias melastigma).</title>
        <authorList>
            <person name="Liang P."/>
            <person name="Saqib H.S.A."/>
            <person name="Ni X."/>
            <person name="Shen Y."/>
        </authorList>
    </citation>
    <scope>NUCLEOTIDE SEQUENCE</scope>
    <source>
        <strain evidence="4">Bigg-433</strain>
    </source>
</reference>
<organism evidence="4 5">
    <name type="scientific">Oryzias melastigma</name>
    <name type="common">Marine medaka</name>
    <dbReference type="NCBI Taxonomy" id="30732"/>
    <lineage>
        <taxon>Eukaryota</taxon>
        <taxon>Metazoa</taxon>
        <taxon>Chordata</taxon>
        <taxon>Craniata</taxon>
        <taxon>Vertebrata</taxon>
        <taxon>Euteleostomi</taxon>
        <taxon>Actinopterygii</taxon>
        <taxon>Neopterygii</taxon>
        <taxon>Teleostei</taxon>
        <taxon>Neoteleostei</taxon>
        <taxon>Acanthomorphata</taxon>
        <taxon>Ovalentaria</taxon>
        <taxon>Atherinomorphae</taxon>
        <taxon>Beloniformes</taxon>
        <taxon>Adrianichthyidae</taxon>
        <taxon>Oryziinae</taxon>
        <taxon>Oryzias</taxon>
    </lineage>
</organism>
<dbReference type="GO" id="GO:0000978">
    <property type="term" value="F:RNA polymerase II cis-regulatory region sequence-specific DNA binding"/>
    <property type="evidence" value="ECO:0007669"/>
    <property type="project" value="TreeGrafter"/>
</dbReference>
<evidence type="ECO:0000313" key="4">
    <source>
        <dbReference type="EMBL" id="KAF6737581.1"/>
    </source>
</evidence>
<name>A0A834FNS8_ORYME</name>
<evidence type="ECO:0000256" key="3">
    <source>
        <dbReference type="SAM" id="MobiDB-lite"/>
    </source>
</evidence>
<dbReference type="AlphaFoldDB" id="A0A834FNS8"/>
<dbReference type="GO" id="GO:0000981">
    <property type="term" value="F:DNA-binding transcription factor activity, RNA polymerase II-specific"/>
    <property type="evidence" value="ECO:0007669"/>
    <property type="project" value="TreeGrafter"/>
</dbReference>
<dbReference type="EMBL" id="WKFB01000056">
    <property type="protein sequence ID" value="KAF6737581.1"/>
    <property type="molecule type" value="Genomic_DNA"/>
</dbReference>
<dbReference type="Proteomes" id="UP000646548">
    <property type="component" value="Unassembled WGS sequence"/>
</dbReference>
<sequence>MAEAPLPDALPDLDVAIDPDFEPQKRPRSCTWPLPRPDSGAVKPESNDIIPEEEDDEEDATTPSARVNGCVAAAEDQSSNSPVGDGALAVPRSGERRLAALLALPGGRADSQRLGCGADPEEDLFPPQRLGEPLLR</sequence>
<feature type="region of interest" description="Disordered" evidence="3">
    <location>
        <begin position="108"/>
        <end position="136"/>
    </location>
</feature>
<protein>
    <submittedName>
        <fullName evidence="4">Forkhead box protein O1</fullName>
    </submittedName>
</protein>
<feature type="compositionally biased region" description="Acidic residues" evidence="3">
    <location>
        <begin position="50"/>
        <end position="60"/>
    </location>
</feature>
<keyword evidence="1" id="KW-0805">Transcription regulation</keyword>
<evidence type="ECO:0000256" key="2">
    <source>
        <dbReference type="ARBA" id="ARBA00023163"/>
    </source>
</evidence>
<dbReference type="PANTHER" id="PTHR45767">
    <property type="entry name" value="FORKHEAD BOX PROTEIN O"/>
    <property type="match status" value="1"/>
</dbReference>
<gene>
    <name evidence="4" type="ORF">FQA47_011739</name>
</gene>
<evidence type="ECO:0000313" key="5">
    <source>
        <dbReference type="Proteomes" id="UP000646548"/>
    </source>
</evidence>
<dbReference type="GO" id="GO:0005634">
    <property type="term" value="C:nucleus"/>
    <property type="evidence" value="ECO:0007669"/>
    <property type="project" value="TreeGrafter"/>
</dbReference>
<keyword evidence="2" id="KW-0804">Transcription</keyword>
<dbReference type="GO" id="GO:0005759">
    <property type="term" value="C:mitochondrial matrix"/>
    <property type="evidence" value="ECO:0007669"/>
    <property type="project" value="TreeGrafter"/>
</dbReference>
<feature type="region of interest" description="Disordered" evidence="3">
    <location>
        <begin position="1"/>
        <end position="90"/>
    </location>
</feature>
<proteinExistence type="predicted"/>
<accession>A0A834FNS8</accession>
<dbReference type="PANTHER" id="PTHR45767:SF4">
    <property type="entry name" value="FORKHEAD BOX PROTEIN O3-RELATED"/>
    <property type="match status" value="1"/>
</dbReference>